<evidence type="ECO:0000313" key="5">
    <source>
        <dbReference type="Proteomes" id="UP001295444"/>
    </source>
</evidence>
<evidence type="ECO:0000256" key="2">
    <source>
        <dbReference type="SAM" id="MobiDB-lite"/>
    </source>
</evidence>
<dbReference type="Gene3D" id="3.90.215.10">
    <property type="entry name" value="Gamma Fibrinogen, chain A, domain 1"/>
    <property type="match status" value="1"/>
</dbReference>
<dbReference type="PANTHER" id="PTHR19143">
    <property type="entry name" value="FIBRINOGEN/TENASCIN/ANGIOPOEITIN"/>
    <property type="match status" value="1"/>
</dbReference>
<dbReference type="PROSITE" id="PS00514">
    <property type="entry name" value="FIBRINOGEN_C_1"/>
    <property type="match status" value="1"/>
</dbReference>
<dbReference type="InterPro" id="IPR008160">
    <property type="entry name" value="Collagen"/>
</dbReference>
<dbReference type="NCBIfam" id="NF040941">
    <property type="entry name" value="GGGWT_bact"/>
    <property type="match status" value="1"/>
</dbReference>
<proteinExistence type="predicted"/>
<dbReference type="InterPro" id="IPR014716">
    <property type="entry name" value="Fibrinogen_a/b/g_C_1"/>
</dbReference>
<name>A0AAD1T2G9_PELCU</name>
<dbReference type="GO" id="GO:0005102">
    <property type="term" value="F:signaling receptor binding"/>
    <property type="evidence" value="ECO:0007669"/>
    <property type="project" value="TreeGrafter"/>
</dbReference>
<dbReference type="Pfam" id="PF01391">
    <property type="entry name" value="Collagen"/>
    <property type="match status" value="1"/>
</dbReference>
<dbReference type="FunFam" id="3.90.215.10:FF:000001">
    <property type="entry name" value="Tenascin isoform 1"/>
    <property type="match status" value="1"/>
</dbReference>
<dbReference type="GO" id="GO:0001867">
    <property type="term" value="P:complement activation, lectin pathway"/>
    <property type="evidence" value="ECO:0007669"/>
    <property type="project" value="TreeGrafter"/>
</dbReference>
<dbReference type="GO" id="GO:0003823">
    <property type="term" value="F:antigen binding"/>
    <property type="evidence" value="ECO:0007669"/>
    <property type="project" value="TreeGrafter"/>
</dbReference>
<dbReference type="AlphaFoldDB" id="A0AAD1T2G9"/>
<dbReference type="GO" id="GO:0097367">
    <property type="term" value="F:carbohydrate derivative binding"/>
    <property type="evidence" value="ECO:0007669"/>
    <property type="project" value="TreeGrafter"/>
</dbReference>
<dbReference type="Proteomes" id="UP001295444">
    <property type="component" value="Chromosome 09"/>
</dbReference>
<evidence type="ECO:0000259" key="3">
    <source>
        <dbReference type="PROSITE" id="PS51406"/>
    </source>
</evidence>
<protein>
    <recommendedName>
        <fullName evidence="3">Fibrinogen C-terminal domain-containing protein</fullName>
    </recommendedName>
</protein>
<keyword evidence="5" id="KW-1185">Reference proteome</keyword>
<dbReference type="Pfam" id="PF00147">
    <property type="entry name" value="Fibrinogen_C"/>
    <property type="match status" value="1"/>
</dbReference>
<dbReference type="EMBL" id="OW240920">
    <property type="protein sequence ID" value="CAH2316826.1"/>
    <property type="molecule type" value="Genomic_DNA"/>
</dbReference>
<keyword evidence="1" id="KW-1015">Disulfide bond</keyword>
<dbReference type="SUPFAM" id="SSF56496">
    <property type="entry name" value="Fibrinogen C-terminal domain-like"/>
    <property type="match status" value="1"/>
</dbReference>
<feature type="domain" description="Fibrinogen C-terminal" evidence="3">
    <location>
        <begin position="143"/>
        <end position="364"/>
    </location>
</feature>
<dbReference type="GO" id="GO:0005615">
    <property type="term" value="C:extracellular space"/>
    <property type="evidence" value="ECO:0007669"/>
    <property type="project" value="TreeGrafter"/>
</dbReference>
<dbReference type="CDD" id="cd00087">
    <property type="entry name" value="FReD"/>
    <property type="match status" value="1"/>
</dbReference>
<dbReference type="PROSITE" id="PS51406">
    <property type="entry name" value="FIBRINOGEN_C_2"/>
    <property type="match status" value="1"/>
</dbReference>
<dbReference type="InterPro" id="IPR050373">
    <property type="entry name" value="Fibrinogen_C-term_domain"/>
</dbReference>
<sequence length="364" mass="39829">MLDNDTSQFPAGSLAKTVTDMMLSWKGVVCLLFGLIKDFSNAQGDNCPDVKLFEIGDVNRVAFMQGCPGSSGLPGEKGEPGPEGQKGIAGLSGFTGPPGIKGINGLPGLDGLPGLPGLKGDSGPSGLPGVQGEKGDLEESDCVNESKGPQNCLELLNSGFTLTGWYTIYPEEGKPLTVLCDMETDGGGWIVFQKRSDGSLDFFRDWESYKKGFGSQFSEFWLGNNNIHRLTAKGSFMLRIDLADFEGNSTYATYRDFYIENESDNYVLRYSSYAGGTAGNSLGIEKNQAFSTKDRNNDKSPKNMESCANYFKGGWWFESCHFSHLNGEYLKGPHKIKGKGIIWHSFHDSFYSLKATEMKFRPEK</sequence>
<dbReference type="PANTHER" id="PTHR19143:SF464">
    <property type="entry name" value="FICOLIN-LIKE ISOFORM X1"/>
    <property type="match status" value="1"/>
</dbReference>
<dbReference type="SMART" id="SM00186">
    <property type="entry name" value="FBG"/>
    <property type="match status" value="1"/>
</dbReference>
<feature type="region of interest" description="Disordered" evidence="2">
    <location>
        <begin position="113"/>
        <end position="143"/>
    </location>
</feature>
<feature type="region of interest" description="Disordered" evidence="2">
    <location>
        <begin position="69"/>
        <end position="91"/>
    </location>
</feature>
<gene>
    <name evidence="4" type="ORF">PECUL_23A050510</name>
</gene>
<dbReference type="InterPro" id="IPR036056">
    <property type="entry name" value="Fibrinogen-like_C"/>
</dbReference>
<organism evidence="4 5">
    <name type="scientific">Pelobates cultripes</name>
    <name type="common">Western spadefoot toad</name>
    <dbReference type="NCBI Taxonomy" id="61616"/>
    <lineage>
        <taxon>Eukaryota</taxon>
        <taxon>Metazoa</taxon>
        <taxon>Chordata</taxon>
        <taxon>Craniata</taxon>
        <taxon>Vertebrata</taxon>
        <taxon>Euteleostomi</taxon>
        <taxon>Amphibia</taxon>
        <taxon>Batrachia</taxon>
        <taxon>Anura</taxon>
        <taxon>Pelobatoidea</taxon>
        <taxon>Pelobatidae</taxon>
        <taxon>Pelobates</taxon>
    </lineage>
</organism>
<dbReference type="InterPro" id="IPR002181">
    <property type="entry name" value="Fibrinogen_a/b/g_C_dom"/>
</dbReference>
<evidence type="ECO:0000313" key="4">
    <source>
        <dbReference type="EMBL" id="CAH2316826.1"/>
    </source>
</evidence>
<dbReference type="InterPro" id="IPR020837">
    <property type="entry name" value="Fibrinogen_CS"/>
</dbReference>
<feature type="compositionally biased region" description="Low complexity" evidence="2">
    <location>
        <begin position="113"/>
        <end position="128"/>
    </location>
</feature>
<reference evidence="4" key="1">
    <citation type="submission" date="2022-03" db="EMBL/GenBank/DDBJ databases">
        <authorList>
            <person name="Alioto T."/>
            <person name="Alioto T."/>
            <person name="Gomez Garrido J."/>
        </authorList>
    </citation>
    <scope>NUCLEOTIDE SEQUENCE</scope>
</reference>
<evidence type="ECO:0000256" key="1">
    <source>
        <dbReference type="ARBA" id="ARBA00023157"/>
    </source>
</evidence>
<accession>A0AAD1T2G9</accession>